<sequence length="559" mass="62804">MFKEFDKKLLEILRILAEHNEVLGARAVARELKERGYDIGERAVRYHMRILDERGLTKRIGYSGRKITKKGLKEVERGLVYDQVDFIFSRFENMMYETTLNPKTGEGKVVVNISVIPSEAFNMMKKIFHTGLCVSPKVGLNKKNGKYEVKTICGTTVDGMLLNEGIPVIPKFGGLVEVEDFRPIKFTELIEYKKTSMTPLEAFATKELTSVLDVVNEGKGKIPANFRIIPKSAKEKAINLFKKLRKIGINGLLKIGEKKVLGVPVDDGMIGIAIVGGITPICAVHEAGYDIDIKVAEDLTEFKNLKTITQTNPILKKSKKEKGKKIVPLLTKVWNLIGQVDLDIKKLDGKVIANLSTIDKKYLNDALEIFQTIIDEKPEYSVFPSIKLKERDNKVDIATVCSLTIDGVLINNGIMSVPRYGGLLEIKNNKKRFVELIDYSGSSFDPHEIYISKNMTKIYRSSKTSTILASLREIPYLARNKALKVIKKLKKANFQIMKVGKTNEILYNAKVERYRVGIVTPGGLNLIAALKENGIKVNIKSAELLMDINEFSLLDDINF</sequence>
<dbReference type="PANTHER" id="PTHR41964:SF1">
    <property type="entry name" value="GLOBAL NITROGEN REGULATOR NRPR"/>
    <property type="match status" value="1"/>
</dbReference>
<dbReference type="InterPro" id="IPR038982">
    <property type="entry name" value="NrpR"/>
</dbReference>
<name>E3GY38_METFV</name>
<evidence type="ECO:0000313" key="3">
    <source>
        <dbReference type="EMBL" id="ADP77220.1"/>
    </source>
</evidence>
<gene>
    <name evidence="3" type="ordered locus">Mfer_0418</name>
</gene>
<dbReference type="EMBL" id="CP002278">
    <property type="protein sequence ID" value="ADP77220.1"/>
    <property type="molecule type" value="Genomic_DNA"/>
</dbReference>
<dbReference type="Gene3D" id="3.30.70.1360">
    <property type="entry name" value="mj0159-like"/>
    <property type="match status" value="4"/>
</dbReference>
<dbReference type="InterPro" id="IPR013668">
    <property type="entry name" value="RNase_R_HTH_12"/>
</dbReference>
<dbReference type="AlphaFoldDB" id="E3GY38"/>
<dbReference type="Proteomes" id="UP000002315">
    <property type="component" value="Chromosome"/>
</dbReference>
<proteinExistence type="predicted"/>
<keyword evidence="4" id="KW-1185">Reference proteome</keyword>
<dbReference type="InterPro" id="IPR002846">
    <property type="entry name" value="NRD"/>
</dbReference>
<evidence type="ECO:0000313" key="4">
    <source>
        <dbReference type="Proteomes" id="UP000002315"/>
    </source>
</evidence>
<evidence type="ECO:0000259" key="1">
    <source>
        <dbReference type="Pfam" id="PF01995"/>
    </source>
</evidence>
<dbReference type="OrthoDB" id="358798at2157"/>
<dbReference type="Pfam" id="PF08461">
    <property type="entry name" value="WHD_RNase_R"/>
    <property type="match status" value="1"/>
</dbReference>
<dbReference type="HOGENOM" id="CLU_507744_0_0_2"/>
<feature type="domain" description="Ribonuclease R winged-helix" evidence="2">
    <location>
        <begin position="11"/>
        <end position="74"/>
    </location>
</feature>
<evidence type="ECO:0000259" key="2">
    <source>
        <dbReference type="Pfam" id="PF08461"/>
    </source>
</evidence>
<dbReference type="Pfam" id="PF01995">
    <property type="entry name" value="NRD1_2"/>
    <property type="match status" value="2"/>
</dbReference>
<dbReference type="PANTHER" id="PTHR41964">
    <property type="entry name" value="GLOBAL NITROGEN REGULATOR NRPR"/>
    <property type="match status" value="1"/>
</dbReference>
<protein>
    <submittedName>
        <fullName evidence="3">Uncharacterized protein</fullName>
    </submittedName>
</protein>
<dbReference type="KEGG" id="mfv:Mfer_0418"/>
<reference evidence="3 4" key="1">
    <citation type="journal article" date="2010" name="Stand. Genomic Sci.">
        <title>Complete genome sequence of Methanothermus fervidus type strain (V24S).</title>
        <authorList>
            <person name="Anderson I."/>
            <person name="Djao O.D."/>
            <person name="Misra M."/>
            <person name="Chertkov O."/>
            <person name="Nolan M."/>
            <person name="Lucas S."/>
            <person name="Lapidus A."/>
            <person name="Del Rio T.G."/>
            <person name="Tice H."/>
            <person name="Cheng J.F."/>
            <person name="Tapia R."/>
            <person name="Han C."/>
            <person name="Goodwin L."/>
            <person name="Pitluck S."/>
            <person name="Liolios K."/>
            <person name="Ivanova N."/>
            <person name="Mavromatis K."/>
            <person name="Mikhailova N."/>
            <person name="Pati A."/>
            <person name="Brambilla E."/>
            <person name="Chen A."/>
            <person name="Palaniappan K."/>
            <person name="Land M."/>
            <person name="Hauser L."/>
            <person name="Chang Y.J."/>
            <person name="Jeffries C.D."/>
            <person name="Sikorski J."/>
            <person name="Spring S."/>
            <person name="Rohde M."/>
            <person name="Eichinger K."/>
            <person name="Huber H."/>
            <person name="Wirth R."/>
            <person name="Goker M."/>
            <person name="Detter J.C."/>
            <person name="Woyke T."/>
            <person name="Bristow J."/>
            <person name="Eisen J.A."/>
            <person name="Markowitz V."/>
            <person name="Hugenholtz P."/>
            <person name="Klenk H.P."/>
            <person name="Kyrpides N.C."/>
        </authorList>
    </citation>
    <scope>NUCLEOTIDE SEQUENCE [LARGE SCALE GENOMIC DNA]</scope>
    <source>
        <strain evidence="4">ATCC 43054 / DSM 2088 / JCM 10308 / V24 S</strain>
    </source>
</reference>
<feature type="domain" description="NrpR regulatory" evidence="1">
    <location>
        <begin position="84"/>
        <end position="306"/>
    </location>
</feature>
<dbReference type="InterPro" id="IPR036984">
    <property type="entry name" value="NrpR_dom_sf"/>
</dbReference>
<dbReference type="STRING" id="523846.Mfer_0418"/>
<feature type="domain" description="NrpR regulatory" evidence="1">
    <location>
        <begin position="329"/>
        <end position="551"/>
    </location>
</feature>
<accession>E3GY38</accession>
<organism evidence="3 4">
    <name type="scientific">Methanothermus fervidus (strain ATCC 43054 / DSM 2088 / JCM 10308 / V24 S)</name>
    <dbReference type="NCBI Taxonomy" id="523846"/>
    <lineage>
        <taxon>Archaea</taxon>
        <taxon>Methanobacteriati</taxon>
        <taxon>Methanobacteriota</taxon>
        <taxon>Methanomada group</taxon>
        <taxon>Methanobacteria</taxon>
        <taxon>Methanobacteriales</taxon>
        <taxon>Methanothermaceae</taxon>
        <taxon>Methanothermus</taxon>
    </lineage>
</organism>